<dbReference type="eggNOG" id="ENOG50306W7">
    <property type="taxonomic scope" value="Bacteria"/>
</dbReference>
<dbReference type="RefSeq" id="WP_014641916.1">
    <property type="nucleotide sequence ID" value="NC_017668.1"/>
</dbReference>
<evidence type="ECO:0000313" key="3">
    <source>
        <dbReference type="EMBL" id="CCG44009.1"/>
    </source>
</evidence>
<sequence length="287" mass="33306">MKKPTNVLAEGTTKKYLIGLSAMAVAFLFFLFSGFLFGDEDHSEIQQTPLDEPLHLRGAGDLVVEEWTYNPSKNLMIVTLKVNKSTSILNDTLSFVAQEKEHPNRELPTHVEYHDDQRYVVSIQQVSPSFDVMALDIAKEKNEHFAPETEGQASLKGGEEKEELARIYTDQREVQQDQTLSLQTEQEYEVAAISQDIKQAQQEVVDKEKQIQKIDEQLKKMNQEMVELESQQMYETEEEKEKTTARIDQLENEVDRFQRETTEHETTIQTLQEKIKMLKEKREMMES</sequence>
<gene>
    <name evidence="3" type="ordered locus">HBHAL_1642</name>
</gene>
<dbReference type="AlphaFoldDB" id="I0JIP1"/>
<keyword evidence="2" id="KW-0472">Membrane</keyword>
<keyword evidence="1" id="KW-0175">Coiled coil</keyword>
<protein>
    <submittedName>
        <fullName evidence="3">Uncharacterized protein</fullName>
    </submittedName>
</protein>
<keyword evidence="4" id="KW-1185">Reference proteome</keyword>
<keyword evidence="2" id="KW-1133">Transmembrane helix</keyword>
<reference evidence="3 4" key="1">
    <citation type="journal article" date="2013" name="Environ. Microbiol.">
        <title>Chloride and organic osmolytes: a hybrid strategy to cope with elevated salinities by the moderately halophilic, chloride-dependent bacterium Halobacillus halophilus.</title>
        <authorList>
            <person name="Saum S.H."/>
            <person name="Pfeiffer F."/>
            <person name="Palm P."/>
            <person name="Rampp M."/>
            <person name="Schuster S.C."/>
            <person name="Muller V."/>
            <person name="Oesterhelt D."/>
        </authorList>
    </citation>
    <scope>NUCLEOTIDE SEQUENCE [LARGE SCALE GENOMIC DNA]</scope>
    <source>
        <strain evidence="4">ATCC 35676 / DSM 2266 / JCM 20832 / KCTC 3685 / LMG 17431 / NBRC 102448 / NCIMB 2269</strain>
    </source>
</reference>
<evidence type="ECO:0000256" key="1">
    <source>
        <dbReference type="SAM" id="Coils"/>
    </source>
</evidence>
<evidence type="ECO:0000256" key="2">
    <source>
        <dbReference type="SAM" id="Phobius"/>
    </source>
</evidence>
<proteinExistence type="predicted"/>
<dbReference type="EMBL" id="HE717023">
    <property type="protein sequence ID" value="CCG44009.1"/>
    <property type="molecule type" value="Genomic_DNA"/>
</dbReference>
<feature type="coiled-coil region" evidence="1">
    <location>
        <begin position="190"/>
        <end position="281"/>
    </location>
</feature>
<dbReference type="STRING" id="866895.HBHAL_1642"/>
<dbReference type="Proteomes" id="UP000007397">
    <property type="component" value="Chromosome"/>
</dbReference>
<name>I0JIP1_HALH3</name>
<accession>I0JIP1</accession>
<keyword evidence="2" id="KW-0812">Transmembrane</keyword>
<dbReference type="HOGENOM" id="CLU_968966_0_0_9"/>
<organism evidence="3 4">
    <name type="scientific">Halobacillus halophilus (strain ATCC 35676 / DSM 2266 / JCM 20832 / KCTC 3685 / LMG 17431 / NBRC 102448 / NCIMB 2269)</name>
    <name type="common">Sporosarcina halophila</name>
    <dbReference type="NCBI Taxonomy" id="866895"/>
    <lineage>
        <taxon>Bacteria</taxon>
        <taxon>Bacillati</taxon>
        <taxon>Bacillota</taxon>
        <taxon>Bacilli</taxon>
        <taxon>Bacillales</taxon>
        <taxon>Bacillaceae</taxon>
        <taxon>Halobacillus</taxon>
    </lineage>
</organism>
<feature type="transmembrane region" description="Helical" evidence="2">
    <location>
        <begin position="16"/>
        <end position="37"/>
    </location>
</feature>
<evidence type="ECO:0000313" key="4">
    <source>
        <dbReference type="Proteomes" id="UP000007397"/>
    </source>
</evidence>
<dbReference type="PATRIC" id="fig|866895.3.peg.638"/>
<dbReference type="KEGG" id="hhd:HBHAL_1642"/>